<dbReference type="EMBL" id="JAJNOC010000006">
    <property type="protein sequence ID" value="MCD2518282.1"/>
    <property type="molecule type" value="Genomic_DNA"/>
</dbReference>
<feature type="transmembrane region" description="Helical" evidence="1">
    <location>
        <begin position="54"/>
        <end position="72"/>
    </location>
</feature>
<dbReference type="Pfam" id="PF02517">
    <property type="entry name" value="Rce1-like"/>
    <property type="match status" value="1"/>
</dbReference>
<keyword evidence="1" id="KW-0472">Membrane</keyword>
<evidence type="ECO:0000313" key="3">
    <source>
        <dbReference type="EMBL" id="MCD2518282.1"/>
    </source>
</evidence>
<feature type="domain" description="CAAX prenyl protease 2/Lysostaphin resistance protein A-like" evidence="2">
    <location>
        <begin position="127"/>
        <end position="218"/>
    </location>
</feature>
<dbReference type="GO" id="GO:0008237">
    <property type="term" value="F:metallopeptidase activity"/>
    <property type="evidence" value="ECO:0007669"/>
    <property type="project" value="UniProtKB-KW"/>
</dbReference>
<dbReference type="RefSeq" id="WP_231059567.1">
    <property type="nucleotide sequence ID" value="NZ_JAJNOC010000006.1"/>
</dbReference>
<protein>
    <submittedName>
        <fullName evidence="3">CPBP family intramembrane metalloprotease</fullName>
    </submittedName>
</protein>
<dbReference type="Proteomes" id="UP001179361">
    <property type="component" value="Unassembled WGS sequence"/>
</dbReference>
<dbReference type="PANTHER" id="PTHR39430:SF1">
    <property type="entry name" value="PROTEASE"/>
    <property type="match status" value="1"/>
</dbReference>
<gene>
    <name evidence="3" type="ORF">LQ564_18395</name>
</gene>
<evidence type="ECO:0000256" key="1">
    <source>
        <dbReference type="SAM" id="Phobius"/>
    </source>
</evidence>
<feature type="transmembrane region" description="Helical" evidence="1">
    <location>
        <begin position="92"/>
        <end position="112"/>
    </location>
</feature>
<name>A0ABS8Q943_9BURK</name>
<dbReference type="InterPro" id="IPR003675">
    <property type="entry name" value="Rce1/LyrA-like_dom"/>
</dbReference>
<accession>A0ABS8Q943</accession>
<evidence type="ECO:0000313" key="4">
    <source>
        <dbReference type="Proteomes" id="UP001179361"/>
    </source>
</evidence>
<feature type="transmembrane region" description="Helical" evidence="1">
    <location>
        <begin position="21"/>
        <end position="42"/>
    </location>
</feature>
<organism evidence="3 4">
    <name type="scientific">Massilia phyllostachyos</name>
    <dbReference type="NCBI Taxonomy" id="2898585"/>
    <lineage>
        <taxon>Bacteria</taxon>
        <taxon>Pseudomonadati</taxon>
        <taxon>Pseudomonadota</taxon>
        <taxon>Betaproteobacteria</taxon>
        <taxon>Burkholderiales</taxon>
        <taxon>Oxalobacteraceae</taxon>
        <taxon>Telluria group</taxon>
        <taxon>Massilia</taxon>
    </lineage>
</organism>
<evidence type="ECO:0000259" key="2">
    <source>
        <dbReference type="Pfam" id="PF02517"/>
    </source>
</evidence>
<dbReference type="PANTHER" id="PTHR39430">
    <property type="entry name" value="MEMBRANE-ASSOCIATED PROTEASE-RELATED"/>
    <property type="match status" value="1"/>
</dbReference>
<feature type="transmembrane region" description="Helical" evidence="1">
    <location>
        <begin position="250"/>
        <end position="271"/>
    </location>
</feature>
<keyword evidence="3" id="KW-0482">Metalloprotease</keyword>
<keyword evidence="3" id="KW-0378">Hydrolase</keyword>
<feature type="transmembrane region" description="Helical" evidence="1">
    <location>
        <begin position="181"/>
        <end position="201"/>
    </location>
</feature>
<comment type="caution">
    <text evidence="3">The sequence shown here is derived from an EMBL/GenBank/DDBJ whole genome shotgun (WGS) entry which is preliminary data.</text>
</comment>
<keyword evidence="4" id="KW-1185">Reference proteome</keyword>
<feature type="transmembrane region" description="Helical" evidence="1">
    <location>
        <begin position="157"/>
        <end position="175"/>
    </location>
</feature>
<reference evidence="3" key="1">
    <citation type="submission" date="2021-11" db="EMBL/GenBank/DDBJ databases">
        <title>The complete genome of Massilia sp sp. G4R7.</title>
        <authorList>
            <person name="Liu L."/>
            <person name="Yue J."/>
            <person name="Yuan J."/>
            <person name="Yang F."/>
            <person name="Li L."/>
        </authorList>
    </citation>
    <scope>NUCLEOTIDE SEQUENCE</scope>
    <source>
        <strain evidence="3">G4R7</strain>
    </source>
</reference>
<keyword evidence="1" id="KW-0812">Transmembrane</keyword>
<keyword evidence="3" id="KW-0645">Protease</keyword>
<proteinExistence type="predicted"/>
<keyword evidence="1" id="KW-1133">Transmembrane helix</keyword>
<sequence>MDNAAISSAMPAATDKGITRFTLVRILLALLAVCVPVGLLLVLTQQIPDKALRAYWPALLAALVSYSGYAFYVRRIEARAPAELGRPFVRELGAGMALGAVLFLAVLGMLAATGMYRFTGTGDWAVLLKSATEMVFVAVVEEILFRGVLFRLPERSLGSWTALAVSGVIFALAHIPNENVTFIAVANTAVAGLLFAAAYLATRRLWLPIGMHFAWNFVSDGLFSLPTSGHPARGLLQGGLTGPEWLTGGAYGLEASLLTFIVMGIATVLLLRRALRAGHILPRP</sequence>